<evidence type="ECO:0000313" key="2">
    <source>
        <dbReference type="Proteomes" id="UP000053429"/>
    </source>
</evidence>
<sequence>MMVMPSAFPHFLSPDELTARRHAQVTAFLSGRGLEPGWLSDLMRERVGPGLLLLTSSPVHGLANPTSDLDFIRIQEAEIDGPRISTKIFEDGHHLEVVSFSEAELASNLDELNRLAALPAEQTVAGFRAWDKQREPRRKQTERIVNGIAMDGSAPYLPWLPALSRVWCRAALQTAVEQVTHATLAEAAGETRGRVGYAYNVLLHLMDGLLSHHGDVYTTRKWYALRWTRLMSEGGWHDERLQSAAAGLERLRKEVHTFLDPAAAAEPLAAPLTELALDAVQATGTARSVTVGVELTSRVRAFLPGAAVLVGKDSGVVLPGVGTESDLPLTAAPARLDELSALDAPAAAALLRALRAGAARLRIGYLDEEAGR</sequence>
<dbReference type="Pfam" id="PF19464">
    <property type="entry name" value="DUF6001"/>
    <property type="match status" value="1"/>
</dbReference>
<dbReference type="AlphaFoldDB" id="A0A124I8G8"/>
<dbReference type="Proteomes" id="UP000053429">
    <property type="component" value="Unassembled WGS sequence"/>
</dbReference>
<keyword evidence="2" id="KW-1185">Reference proteome</keyword>
<dbReference type="EMBL" id="LMWY01000032">
    <property type="protein sequence ID" value="KUN99374.1"/>
    <property type="molecule type" value="Genomic_DNA"/>
</dbReference>
<dbReference type="InterPro" id="IPR046043">
    <property type="entry name" value="DUF6001"/>
</dbReference>
<evidence type="ECO:0000313" key="1">
    <source>
        <dbReference type="EMBL" id="KUN99374.1"/>
    </source>
</evidence>
<accession>A0A124I8G8</accession>
<organism evidence="1 2">
    <name type="scientific">Streptomyces caeruleatus</name>
    <dbReference type="NCBI Taxonomy" id="661399"/>
    <lineage>
        <taxon>Bacteria</taxon>
        <taxon>Bacillati</taxon>
        <taxon>Actinomycetota</taxon>
        <taxon>Actinomycetes</taxon>
        <taxon>Kitasatosporales</taxon>
        <taxon>Streptomycetaceae</taxon>
        <taxon>Streptomyces</taxon>
    </lineage>
</organism>
<name>A0A124I8G8_9ACTN</name>
<proteinExistence type="predicted"/>
<dbReference type="STRING" id="661399.AQJ67_25670"/>
<comment type="caution">
    <text evidence="1">The sequence shown here is derived from an EMBL/GenBank/DDBJ whole genome shotgun (WGS) entry which is preliminary data.</text>
</comment>
<gene>
    <name evidence="1" type="ORF">AQJ67_25670</name>
</gene>
<protein>
    <recommendedName>
        <fullName evidence="3">Polymerase nucleotidyl transferase domain-containing protein</fullName>
    </recommendedName>
</protein>
<evidence type="ECO:0008006" key="3">
    <source>
        <dbReference type="Google" id="ProtNLM"/>
    </source>
</evidence>
<reference evidence="1 2" key="1">
    <citation type="submission" date="2015-10" db="EMBL/GenBank/DDBJ databases">
        <title>Draft genome sequence of Streptomyces caeruleatus NRRL B-24802, type strain for the species Streptomyces caeruleatus.</title>
        <authorList>
            <person name="Ruckert C."/>
            <person name="Winkler A."/>
            <person name="Kalinowski J."/>
            <person name="Kampfer P."/>
            <person name="Glaeser S."/>
        </authorList>
    </citation>
    <scope>NUCLEOTIDE SEQUENCE [LARGE SCALE GENOMIC DNA]</scope>
    <source>
        <strain evidence="1 2">NRRL B-24802</strain>
    </source>
</reference>